<keyword evidence="2" id="KW-0802">TPR repeat</keyword>
<name>A0A4Q7IK26_9GAMM</name>
<evidence type="ECO:0000256" key="1">
    <source>
        <dbReference type="ARBA" id="ARBA00023125"/>
    </source>
</evidence>
<reference evidence="6 7" key="1">
    <citation type="submission" date="2018-01" db="EMBL/GenBank/DDBJ databases">
        <title>Co-occurrence of chitin degradation, pigmentation and bioactivity in marine Pseudoalteromonas.</title>
        <authorList>
            <person name="Paulsen S."/>
            <person name="Gram L."/>
            <person name="Machado H."/>
        </authorList>
    </citation>
    <scope>NUCLEOTIDE SEQUENCE [LARGE SCALE GENOMIC DNA]</scope>
    <source>
        <strain evidence="6 7">S3898</strain>
    </source>
</reference>
<dbReference type="Gene3D" id="1.25.40.10">
    <property type="entry name" value="Tetratricopeptide repeat domain"/>
    <property type="match status" value="1"/>
</dbReference>
<dbReference type="SUPFAM" id="SSF46894">
    <property type="entry name" value="C-terminal effector domain of the bipartite response regulators"/>
    <property type="match status" value="1"/>
</dbReference>
<feature type="domain" description="OmpR/PhoB-type" evidence="5">
    <location>
        <begin position="4"/>
        <end position="102"/>
    </location>
</feature>
<dbReference type="AlphaFoldDB" id="A0A4Q7IK26"/>
<feature type="repeat" description="TPR" evidence="2">
    <location>
        <begin position="297"/>
        <end position="330"/>
    </location>
</feature>
<dbReference type="GO" id="GO:0003677">
    <property type="term" value="F:DNA binding"/>
    <property type="evidence" value="ECO:0007669"/>
    <property type="project" value="UniProtKB-UniRule"/>
</dbReference>
<dbReference type="GO" id="GO:0006355">
    <property type="term" value="P:regulation of DNA-templated transcription"/>
    <property type="evidence" value="ECO:0007669"/>
    <property type="project" value="InterPro"/>
</dbReference>
<dbReference type="InterPro" id="IPR019734">
    <property type="entry name" value="TPR_rpt"/>
</dbReference>
<feature type="DNA-binding region" description="OmpR/PhoB-type" evidence="3">
    <location>
        <begin position="4"/>
        <end position="102"/>
    </location>
</feature>
<dbReference type="RefSeq" id="WP_130257007.1">
    <property type="nucleotide sequence ID" value="NZ_PPSX01000093.1"/>
</dbReference>
<accession>A0A4Q7IK26</accession>
<gene>
    <name evidence="6" type="ORF">C1E23_18695</name>
</gene>
<comment type="caution">
    <text evidence="6">The sequence shown here is derived from an EMBL/GenBank/DDBJ whole genome shotgun (WGS) entry which is preliminary data.</text>
</comment>
<evidence type="ECO:0000313" key="7">
    <source>
        <dbReference type="Proteomes" id="UP000291338"/>
    </source>
</evidence>
<feature type="transmembrane region" description="Helical" evidence="4">
    <location>
        <begin position="116"/>
        <end position="136"/>
    </location>
</feature>
<dbReference type="PROSITE" id="PS50005">
    <property type="entry name" value="TPR"/>
    <property type="match status" value="1"/>
</dbReference>
<dbReference type="InterPro" id="IPR011990">
    <property type="entry name" value="TPR-like_helical_dom_sf"/>
</dbReference>
<keyword evidence="1 3" id="KW-0238">DNA-binding</keyword>
<keyword evidence="4" id="KW-0812">Transmembrane</keyword>
<dbReference type="GO" id="GO:0000160">
    <property type="term" value="P:phosphorelay signal transduction system"/>
    <property type="evidence" value="ECO:0007669"/>
    <property type="project" value="InterPro"/>
</dbReference>
<evidence type="ECO:0000313" key="6">
    <source>
        <dbReference type="EMBL" id="RZQ51586.1"/>
    </source>
</evidence>
<dbReference type="InterPro" id="IPR036388">
    <property type="entry name" value="WH-like_DNA-bd_sf"/>
</dbReference>
<dbReference type="InterPro" id="IPR016032">
    <property type="entry name" value="Sig_transdc_resp-reg_C-effctor"/>
</dbReference>
<dbReference type="PROSITE" id="PS51755">
    <property type="entry name" value="OMPR_PHOB"/>
    <property type="match status" value="1"/>
</dbReference>
<proteinExistence type="predicted"/>
<evidence type="ECO:0000259" key="5">
    <source>
        <dbReference type="PROSITE" id="PS51755"/>
    </source>
</evidence>
<evidence type="ECO:0000256" key="2">
    <source>
        <dbReference type="PROSITE-ProRule" id="PRU00339"/>
    </source>
</evidence>
<evidence type="ECO:0000256" key="3">
    <source>
        <dbReference type="PROSITE-ProRule" id="PRU01091"/>
    </source>
</evidence>
<keyword evidence="4" id="KW-1133">Transmembrane helix</keyword>
<dbReference type="EMBL" id="PPSX01000093">
    <property type="protein sequence ID" value="RZQ51586.1"/>
    <property type="molecule type" value="Genomic_DNA"/>
</dbReference>
<dbReference type="InterPro" id="IPR001867">
    <property type="entry name" value="OmpR/PhoB-type_DNA-bd"/>
</dbReference>
<dbReference type="Gene3D" id="1.10.10.10">
    <property type="entry name" value="Winged helix-like DNA-binding domain superfamily/Winged helix DNA-binding domain"/>
    <property type="match status" value="1"/>
</dbReference>
<sequence>MLKENTILVGNWRVKLDGLSIQNKHQHKDLDAKVMQLLVYLIDNRERVVSRNELLDQLWKNQVVADDVLNVAMSSLRKALGDNFKNPNYIKTLPRNGYQLIAPVKPIASKKLSKKVNWMFFTLLILMAAIALWFQFPSVDELSETSPVSSQPIRLAVLPFDYYSADQSRKYIADGLTEAIINKLVQESALQITSRASVMQYKTETTPINTIAQQLNVEWILEGSIQIEDDTIQVTAQLINADKDVHLWSETYQRKLNNLLAIQTEFAADIVTRLNISSTQMDEDSHNSSINKIPIPAYDRFMQAQFFHFEGESDKAIIAYQQAIELYPNYAQAYAHLSHSYFSKSYSGGIETKELIDRASKLANKALALNPEPAYVQLVTALTFLYQDYNYQAAGQAFQLAFARNNQDLMILEWYIEFLLITEQNTKAEQLTQHMVTVSPMAYNKTRAFEAFYYQGDFTKAIQEVEKKAEILSIKSQKSLYFWTALASNNNDLLLEHGPAYLNSQQLSDSAIKRFITILKNQGQKSALQFIIEKATTLSPYDKAKLYTFAGENEKAIVLLQTLVAQRNIHMLKLAIEPAFKLLNNEPDYVGLLNQLKLNSH</sequence>
<dbReference type="CDD" id="cd00383">
    <property type="entry name" value="trans_reg_C"/>
    <property type="match status" value="1"/>
</dbReference>
<dbReference type="Pfam" id="PF00486">
    <property type="entry name" value="Trans_reg_C"/>
    <property type="match status" value="1"/>
</dbReference>
<organism evidence="6 7">
    <name type="scientific">Pseudoalteromonas phenolica</name>
    <dbReference type="NCBI Taxonomy" id="161398"/>
    <lineage>
        <taxon>Bacteria</taxon>
        <taxon>Pseudomonadati</taxon>
        <taxon>Pseudomonadota</taxon>
        <taxon>Gammaproteobacteria</taxon>
        <taxon>Alteromonadales</taxon>
        <taxon>Pseudoalteromonadaceae</taxon>
        <taxon>Pseudoalteromonas</taxon>
    </lineage>
</organism>
<evidence type="ECO:0000256" key="4">
    <source>
        <dbReference type="SAM" id="Phobius"/>
    </source>
</evidence>
<dbReference type="SMART" id="SM00862">
    <property type="entry name" value="Trans_reg_C"/>
    <property type="match status" value="1"/>
</dbReference>
<dbReference type="SUPFAM" id="SSF48452">
    <property type="entry name" value="TPR-like"/>
    <property type="match status" value="1"/>
</dbReference>
<dbReference type="Gene3D" id="3.40.50.10070">
    <property type="entry name" value="TolB, N-terminal domain"/>
    <property type="match status" value="1"/>
</dbReference>
<dbReference type="Proteomes" id="UP000291338">
    <property type="component" value="Unassembled WGS sequence"/>
</dbReference>
<keyword evidence="4" id="KW-0472">Membrane</keyword>
<protein>
    <recommendedName>
        <fullName evidence="5">OmpR/PhoB-type domain-containing protein</fullName>
    </recommendedName>
</protein>